<feature type="compositionally biased region" description="Polar residues" evidence="6">
    <location>
        <begin position="55"/>
        <end position="72"/>
    </location>
</feature>
<keyword evidence="9" id="KW-1185">Reference proteome</keyword>
<dbReference type="GO" id="GO:0046983">
    <property type="term" value="F:protein dimerization activity"/>
    <property type="evidence" value="ECO:0007669"/>
    <property type="project" value="InterPro"/>
</dbReference>
<dbReference type="Gene3D" id="4.10.280.10">
    <property type="entry name" value="Helix-loop-helix DNA-binding domain"/>
    <property type="match status" value="1"/>
</dbReference>
<keyword evidence="4" id="KW-0804">Transcription</keyword>
<evidence type="ECO:0000313" key="9">
    <source>
        <dbReference type="Proteomes" id="UP000306102"/>
    </source>
</evidence>
<evidence type="ECO:0000259" key="7">
    <source>
        <dbReference type="PROSITE" id="PS50888"/>
    </source>
</evidence>
<feature type="domain" description="BHLH" evidence="7">
    <location>
        <begin position="148"/>
        <end position="197"/>
    </location>
</feature>
<evidence type="ECO:0000313" key="8">
    <source>
        <dbReference type="EMBL" id="THG02511.1"/>
    </source>
</evidence>
<dbReference type="InterPro" id="IPR031066">
    <property type="entry name" value="bHLH_ALC-like_plant"/>
</dbReference>
<dbReference type="EMBL" id="SDRB02011182">
    <property type="protein sequence ID" value="THG02511.1"/>
    <property type="molecule type" value="Genomic_DNA"/>
</dbReference>
<dbReference type="GO" id="GO:0005634">
    <property type="term" value="C:nucleus"/>
    <property type="evidence" value="ECO:0007669"/>
    <property type="project" value="UniProtKB-SubCell"/>
</dbReference>
<protein>
    <recommendedName>
        <fullName evidence="7">BHLH domain-containing protein</fullName>
    </recommendedName>
</protein>
<evidence type="ECO:0000256" key="6">
    <source>
        <dbReference type="SAM" id="MobiDB-lite"/>
    </source>
</evidence>
<feature type="compositionally biased region" description="Basic and acidic residues" evidence="6">
    <location>
        <begin position="148"/>
        <end position="162"/>
    </location>
</feature>
<keyword evidence="2" id="KW-0805">Transcription regulation</keyword>
<dbReference type="AlphaFoldDB" id="A0A4S4DI61"/>
<organism evidence="8 9">
    <name type="scientific">Camellia sinensis var. sinensis</name>
    <name type="common">China tea</name>
    <dbReference type="NCBI Taxonomy" id="542762"/>
    <lineage>
        <taxon>Eukaryota</taxon>
        <taxon>Viridiplantae</taxon>
        <taxon>Streptophyta</taxon>
        <taxon>Embryophyta</taxon>
        <taxon>Tracheophyta</taxon>
        <taxon>Spermatophyta</taxon>
        <taxon>Magnoliopsida</taxon>
        <taxon>eudicotyledons</taxon>
        <taxon>Gunneridae</taxon>
        <taxon>Pentapetalae</taxon>
        <taxon>asterids</taxon>
        <taxon>Ericales</taxon>
        <taxon>Theaceae</taxon>
        <taxon>Camellia</taxon>
    </lineage>
</organism>
<name>A0A4S4DI61_CAMSN</name>
<dbReference type="SMART" id="SM00353">
    <property type="entry name" value="HLH"/>
    <property type="match status" value="1"/>
</dbReference>
<proteinExistence type="predicted"/>
<dbReference type="InterPro" id="IPR047265">
    <property type="entry name" value="PIF1-like_bHLH"/>
</dbReference>
<feature type="region of interest" description="Disordered" evidence="6">
    <location>
        <begin position="132"/>
        <end position="162"/>
    </location>
</feature>
<sequence length="401" mass="43824">MIVMADMYNIACSSSSSPPEPDDISLFLHQFLLRSSSSSSPPSSYSLMPHKPNPMHSSSPFHTLPENPNRSIPPSLLSGSERRVSAVDSSSGGFFPVNATNVSCSSAGTLDNDPPDEYDFESEEGFEALVGDVPAKPVPPRTPSKRSRAAEAHNLSEKRRRSRINEKLKALQKLIPNSNKTDKASMLDEAIDYLKQLQLQVQEHSGSASNEFSVILKALVMLTMRNGFSQYPMCQPGVLEPAQLSQMKMGFYEGNELLHMNEAGMLPENQDAPTNSLVNISNQSANSAQPSVAAFSSIINSETSFGMDSSIQGHLRPFQLHTSSEENCREDIIHHLRFDNVKENCREDIIHHQQENVDHSDTKFLGGNRAGDGGGSGLAMMIELAMMLVVELNGSGNETCL</sequence>
<gene>
    <name evidence="8" type="ORF">TEA_030034</name>
</gene>
<feature type="region of interest" description="Disordered" evidence="6">
    <location>
        <begin position="35"/>
        <end position="83"/>
    </location>
</feature>
<keyword evidence="3" id="KW-0238">DNA-binding</keyword>
<dbReference type="PANTHER" id="PTHR45855:SF73">
    <property type="entry name" value="TRANSCRIPTION FACTOR SPATULA"/>
    <property type="match status" value="1"/>
</dbReference>
<evidence type="ECO:0000256" key="3">
    <source>
        <dbReference type="ARBA" id="ARBA00023125"/>
    </source>
</evidence>
<accession>A0A4S4DI61</accession>
<dbReference type="Proteomes" id="UP000306102">
    <property type="component" value="Unassembled WGS sequence"/>
</dbReference>
<dbReference type="InterPro" id="IPR011598">
    <property type="entry name" value="bHLH_dom"/>
</dbReference>
<reference evidence="8 9" key="1">
    <citation type="journal article" date="2018" name="Proc. Natl. Acad. Sci. U.S.A.">
        <title>Draft genome sequence of Camellia sinensis var. sinensis provides insights into the evolution of the tea genome and tea quality.</title>
        <authorList>
            <person name="Wei C."/>
            <person name="Yang H."/>
            <person name="Wang S."/>
            <person name="Zhao J."/>
            <person name="Liu C."/>
            <person name="Gao L."/>
            <person name="Xia E."/>
            <person name="Lu Y."/>
            <person name="Tai Y."/>
            <person name="She G."/>
            <person name="Sun J."/>
            <person name="Cao H."/>
            <person name="Tong W."/>
            <person name="Gao Q."/>
            <person name="Li Y."/>
            <person name="Deng W."/>
            <person name="Jiang X."/>
            <person name="Wang W."/>
            <person name="Chen Q."/>
            <person name="Zhang S."/>
            <person name="Li H."/>
            <person name="Wu J."/>
            <person name="Wang P."/>
            <person name="Li P."/>
            <person name="Shi C."/>
            <person name="Zheng F."/>
            <person name="Jian J."/>
            <person name="Huang B."/>
            <person name="Shan D."/>
            <person name="Shi M."/>
            <person name="Fang C."/>
            <person name="Yue Y."/>
            <person name="Li F."/>
            <person name="Li D."/>
            <person name="Wei S."/>
            <person name="Han B."/>
            <person name="Jiang C."/>
            <person name="Yin Y."/>
            <person name="Xia T."/>
            <person name="Zhang Z."/>
            <person name="Bennetzen J.L."/>
            <person name="Zhao S."/>
            <person name="Wan X."/>
        </authorList>
    </citation>
    <scope>NUCLEOTIDE SEQUENCE [LARGE SCALE GENOMIC DNA]</scope>
    <source>
        <strain evidence="9">cv. Shuchazao</strain>
        <tissue evidence="8">Leaf</tissue>
    </source>
</reference>
<dbReference type="FunFam" id="4.10.280.10:FF:000004">
    <property type="entry name" value="Basic helix-loop-helix transcription factor"/>
    <property type="match status" value="1"/>
</dbReference>
<dbReference type="SUPFAM" id="SSF47459">
    <property type="entry name" value="HLH, helix-loop-helix DNA-binding domain"/>
    <property type="match status" value="1"/>
</dbReference>
<dbReference type="GO" id="GO:0003677">
    <property type="term" value="F:DNA binding"/>
    <property type="evidence" value="ECO:0007669"/>
    <property type="project" value="UniProtKB-KW"/>
</dbReference>
<comment type="caution">
    <text evidence="8">The sequence shown here is derived from an EMBL/GenBank/DDBJ whole genome shotgun (WGS) entry which is preliminary data.</text>
</comment>
<dbReference type="CDD" id="cd11445">
    <property type="entry name" value="bHLH_AtPIF_like"/>
    <property type="match status" value="1"/>
</dbReference>
<comment type="subcellular location">
    <subcellularLocation>
        <location evidence="1">Nucleus</location>
    </subcellularLocation>
</comment>
<evidence type="ECO:0000256" key="2">
    <source>
        <dbReference type="ARBA" id="ARBA00023015"/>
    </source>
</evidence>
<evidence type="ECO:0000256" key="5">
    <source>
        <dbReference type="ARBA" id="ARBA00023242"/>
    </source>
</evidence>
<feature type="compositionally biased region" description="Low complexity" evidence="6">
    <location>
        <begin position="35"/>
        <end position="46"/>
    </location>
</feature>
<dbReference type="Pfam" id="PF00010">
    <property type="entry name" value="HLH"/>
    <property type="match status" value="1"/>
</dbReference>
<evidence type="ECO:0000256" key="1">
    <source>
        <dbReference type="ARBA" id="ARBA00004123"/>
    </source>
</evidence>
<dbReference type="PANTHER" id="PTHR45855">
    <property type="entry name" value="TRANSCRIPTION FACTOR PIF1-RELATED"/>
    <property type="match status" value="1"/>
</dbReference>
<dbReference type="PROSITE" id="PS50888">
    <property type="entry name" value="BHLH"/>
    <property type="match status" value="1"/>
</dbReference>
<dbReference type="InterPro" id="IPR036638">
    <property type="entry name" value="HLH_DNA-bd_sf"/>
</dbReference>
<evidence type="ECO:0000256" key="4">
    <source>
        <dbReference type="ARBA" id="ARBA00023163"/>
    </source>
</evidence>
<keyword evidence="5" id="KW-0539">Nucleus</keyword>